<organism evidence="5 6">
    <name type="scientific">Limulus polyphemus</name>
    <name type="common">Atlantic horseshoe crab</name>
    <dbReference type="NCBI Taxonomy" id="6850"/>
    <lineage>
        <taxon>Eukaryota</taxon>
        <taxon>Metazoa</taxon>
        <taxon>Ecdysozoa</taxon>
        <taxon>Arthropoda</taxon>
        <taxon>Chelicerata</taxon>
        <taxon>Merostomata</taxon>
        <taxon>Xiphosura</taxon>
        <taxon>Limulidae</taxon>
        <taxon>Limulus</taxon>
    </lineage>
</organism>
<reference evidence="6" key="1">
    <citation type="submission" date="2025-08" db="UniProtKB">
        <authorList>
            <consortium name="RefSeq"/>
        </authorList>
    </citation>
    <scope>IDENTIFICATION</scope>
    <source>
        <tissue evidence="6">Muscle</tissue>
    </source>
</reference>
<feature type="domain" description="Nucleoporin Nup133/Nup155-like N-terminal" evidence="4">
    <location>
        <begin position="4"/>
        <end position="273"/>
    </location>
</feature>
<dbReference type="GeneID" id="106470563"/>
<name>A0ABM1TG76_LIMPO</name>
<evidence type="ECO:0000256" key="3">
    <source>
        <dbReference type="ARBA" id="ARBA00023242"/>
    </source>
</evidence>
<proteinExistence type="predicted"/>
<dbReference type="InterPro" id="IPR004870">
    <property type="entry name" value="Nucleoporin_Nup155"/>
</dbReference>
<dbReference type="Proteomes" id="UP000694941">
    <property type="component" value="Unplaced"/>
</dbReference>
<keyword evidence="3" id="KW-0539">Nucleus</keyword>
<protein>
    <submittedName>
        <fullName evidence="6">Nuclear pore complex protein Nup155-like</fullName>
    </submittedName>
</protein>
<evidence type="ECO:0000313" key="6">
    <source>
        <dbReference type="RefSeq" id="XP_022254882.1"/>
    </source>
</evidence>
<dbReference type="PANTHER" id="PTHR10350:SF6">
    <property type="entry name" value="NUCLEAR PORE COMPLEX PROTEIN NUP155"/>
    <property type="match status" value="1"/>
</dbReference>
<dbReference type="PANTHER" id="PTHR10350">
    <property type="entry name" value="NUCLEAR PORE COMPLEX PROTEIN NUP155"/>
    <property type="match status" value="1"/>
</dbReference>
<evidence type="ECO:0000256" key="2">
    <source>
        <dbReference type="ARBA" id="ARBA00022448"/>
    </source>
</evidence>
<keyword evidence="5" id="KW-1185">Reference proteome</keyword>
<accession>A0ABM1TG76</accession>
<evidence type="ECO:0000259" key="4">
    <source>
        <dbReference type="Pfam" id="PF08801"/>
    </source>
</evidence>
<dbReference type="InterPro" id="IPR014908">
    <property type="entry name" value="Nucleoporin_Nup133/Nup155_N"/>
</dbReference>
<dbReference type="RefSeq" id="XP_022254882.1">
    <property type="nucleotide sequence ID" value="XM_022399174.1"/>
</dbReference>
<sequence>MHLLPEPLYTLPTDNTLIQTIAGADNGRIFLGGKDGCLHELVYQAEDGWFRRKCKKVNHSSSSLSFLVPSFLNFAFSEEDPIVQIEIDNSRHVLYTRSDRGTIQVFDLGADGKQMTKVIAVSQNSIVQQAVNIAKTIDRSNFRPVVHISALDIVESVHINLVAVTQSGVRFYFTATALIHPEARPFTLSLLHVRLPPGFSANAPLQRPSHVHMAHYRKGCALLASSQTEDSDVMWAMSNDSFPFQSQLMELHTVIPVDGKTWCMTEVLQFQPPKPLCTLNINNVILPSEPPLVVSQHAELPRKFVVLSAQ</sequence>
<feature type="non-terminal residue" evidence="6">
    <location>
        <position position="310"/>
    </location>
</feature>
<dbReference type="Pfam" id="PF08801">
    <property type="entry name" value="Nucleoporin_N"/>
    <property type="match status" value="1"/>
</dbReference>
<gene>
    <name evidence="6" type="primary">LOC106470563</name>
</gene>
<keyword evidence="2" id="KW-0813">Transport</keyword>
<evidence type="ECO:0000313" key="5">
    <source>
        <dbReference type="Proteomes" id="UP000694941"/>
    </source>
</evidence>
<comment type="subcellular location">
    <subcellularLocation>
        <location evidence="1">Nucleus</location>
    </subcellularLocation>
</comment>
<evidence type="ECO:0000256" key="1">
    <source>
        <dbReference type="ARBA" id="ARBA00004123"/>
    </source>
</evidence>